<dbReference type="STRING" id="589385.SAMN05421504_106227"/>
<protein>
    <recommendedName>
        <fullName evidence="5">Tryptophan-associated transmembrane protein (Trp_oprn_chp)</fullName>
    </recommendedName>
</protein>
<organism evidence="3 4">
    <name type="scientific">Amycolatopsis xylanica</name>
    <dbReference type="NCBI Taxonomy" id="589385"/>
    <lineage>
        <taxon>Bacteria</taxon>
        <taxon>Bacillati</taxon>
        <taxon>Actinomycetota</taxon>
        <taxon>Actinomycetes</taxon>
        <taxon>Pseudonocardiales</taxon>
        <taxon>Pseudonocardiaceae</taxon>
        <taxon>Amycolatopsis</taxon>
    </lineage>
</organism>
<evidence type="ECO:0000256" key="2">
    <source>
        <dbReference type="SAM" id="SignalP"/>
    </source>
</evidence>
<feature type="signal peptide" evidence="2">
    <location>
        <begin position="1"/>
        <end position="20"/>
    </location>
</feature>
<feature type="transmembrane region" description="Helical" evidence="1">
    <location>
        <begin position="90"/>
        <end position="108"/>
    </location>
</feature>
<evidence type="ECO:0000313" key="3">
    <source>
        <dbReference type="EMBL" id="SDY64096.1"/>
    </source>
</evidence>
<sequence>MAKKKLILVLGVVAAAVAVAATFLPQLVTHVSLSGRTSLDLTATGWWLEAVDPEAPGTKRPGQGSLNGLAPVVAALLLLLGGLRGARGPVVAGTAFLGGYLLTLGLQAFNSNGTTPGLGFWLAVGAFLIGFAACLASYAGSEQAQGQTVEPEVPMIDTKGGDMPF</sequence>
<keyword evidence="1" id="KW-1133">Transmembrane helix</keyword>
<accession>A0A1H3LIE5</accession>
<reference evidence="3 4" key="1">
    <citation type="submission" date="2016-10" db="EMBL/GenBank/DDBJ databases">
        <authorList>
            <person name="de Groot N.N."/>
        </authorList>
    </citation>
    <scope>NUCLEOTIDE SEQUENCE [LARGE SCALE GENOMIC DNA]</scope>
    <source>
        <strain evidence="3 4">CPCC 202699</strain>
    </source>
</reference>
<feature type="transmembrane region" description="Helical" evidence="1">
    <location>
        <begin position="120"/>
        <end position="139"/>
    </location>
</feature>
<feature type="transmembrane region" description="Helical" evidence="1">
    <location>
        <begin position="66"/>
        <end position="83"/>
    </location>
</feature>
<gene>
    <name evidence="3" type="ORF">SAMN05421504_106227</name>
</gene>
<proteinExistence type="predicted"/>
<name>A0A1H3LIE5_9PSEU</name>
<dbReference type="EMBL" id="FNON01000006">
    <property type="protein sequence ID" value="SDY64096.1"/>
    <property type="molecule type" value="Genomic_DNA"/>
</dbReference>
<keyword evidence="1" id="KW-0812">Transmembrane</keyword>
<dbReference type="AlphaFoldDB" id="A0A1H3LIE5"/>
<keyword evidence="1" id="KW-0472">Membrane</keyword>
<feature type="chain" id="PRO_5011742372" description="Tryptophan-associated transmembrane protein (Trp_oprn_chp)" evidence="2">
    <location>
        <begin position="21"/>
        <end position="165"/>
    </location>
</feature>
<keyword evidence="2" id="KW-0732">Signal</keyword>
<evidence type="ECO:0000313" key="4">
    <source>
        <dbReference type="Proteomes" id="UP000199515"/>
    </source>
</evidence>
<dbReference type="RefSeq" id="WP_091293642.1">
    <property type="nucleotide sequence ID" value="NZ_FNON01000006.1"/>
</dbReference>
<evidence type="ECO:0000256" key="1">
    <source>
        <dbReference type="SAM" id="Phobius"/>
    </source>
</evidence>
<dbReference type="Proteomes" id="UP000199515">
    <property type="component" value="Unassembled WGS sequence"/>
</dbReference>
<evidence type="ECO:0008006" key="5">
    <source>
        <dbReference type="Google" id="ProtNLM"/>
    </source>
</evidence>
<keyword evidence="4" id="KW-1185">Reference proteome</keyword>